<dbReference type="Proteomes" id="UP001139199">
    <property type="component" value="Unassembled WGS sequence"/>
</dbReference>
<organism evidence="1 2">
    <name type="scientific">Neotamlana laminarinivorans</name>
    <dbReference type="NCBI Taxonomy" id="2883124"/>
    <lineage>
        <taxon>Bacteria</taxon>
        <taxon>Pseudomonadati</taxon>
        <taxon>Bacteroidota</taxon>
        <taxon>Flavobacteriia</taxon>
        <taxon>Flavobacteriales</taxon>
        <taxon>Flavobacteriaceae</taxon>
        <taxon>Neotamlana</taxon>
    </lineage>
</organism>
<dbReference type="RefSeq" id="WP_226544808.1">
    <property type="nucleotide sequence ID" value="NZ_JAJAPW010000029.1"/>
</dbReference>
<name>A0A9X1I2P6_9FLAO</name>
<dbReference type="GO" id="GO:0032196">
    <property type="term" value="P:transposition"/>
    <property type="evidence" value="ECO:0007669"/>
    <property type="project" value="TreeGrafter"/>
</dbReference>
<dbReference type="GO" id="GO:0005829">
    <property type="term" value="C:cytosol"/>
    <property type="evidence" value="ECO:0007669"/>
    <property type="project" value="TreeGrafter"/>
</dbReference>
<dbReference type="GO" id="GO:0004803">
    <property type="term" value="F:transposase activity"/>
    <property type="evidence" value="ECO:0007669"/>
    <property type="project" value="TreeGrafter"/>
</dbReference>
<dbReference type="PANTHER" id="PTHR10948">
    <property type="entry name" value="TRANSPOSASE"/>
    <property type="match status" value="1"/>
</dbReference>
<dbReference type="NCBIfam" id="NF033563">
    <property type="entry name" value="transpos_IS30"/>
    <property type="match status" value="1"/>
</dbReference>
<evidence type="ECO:0000313" key="1">
    <source>
        <dbReference type="EMBL" id="MCB4800335.1"/>
    </source>
</evidence>
<keyword evidence="2" id="KW-1185">Reference proteome</keyword>
<evidence type="ECO:0000313" key="2">
    <source>
        <dbReference type="Proteomes" id="UP001139199"/>
    </source>
</evidence>
<feature type="non-terminal residue" evidence="1">
    <location>
        <position position="1"/>
    </location>
</feature>
<accession>A0A9X1I2P6</accession>
<feature type="non-terminal residue" evidence="1">
    <location>
        <position position="156"/>
    </location>
</feature>
<gene>
    <name evidence="1" type="ORF">LG649_15920</name>
</gene>
<proteinExistence type="predicted"/>
<dbReference type="EMBL" id="JAJAPW010000029">
    <property type="protein sequence ID" value="MCB4800335.1"/>
    <property type="molecule type" value="Genomic_DNA"/>
</dbReference>
<comment type="caution">
    <text evidence="1">The sequence shown here is derived from an EMBL/GenBank/DDBJ whole genome shotgun (WGS) entry which is preliminary data.</text>
</comment>
<dbReference type="AlphaFoldDB" id="A0A9X1I2P6"/>
<dbReference type="InterPro" id="IPR051917">
    <property type="entry name" value="Transposase-Integrase"/>
</dbReference>
<dbReference type="InterPro" id="IPR053392">
    <property type="entry name" value="Transposase_IS30-like"/>
</dbReference>
<dbReference type="PANTHER" id="PTHR10948:SF23">
    <property type="entry name" value="TRANSPOSASE INSI FOR INSERTION SEQUENCE ELEMENT IS30A-RELATED"/>
    <property type="match status" value="1"/>
</dbReference>
<protein>
    <submittedName>
        <fullName evidence="1">IS30 family transposase</fullName>
    </submittedName>
</protein>
<sequence>KYDAHLAQWNAKDDYLNKRNLDKISTYNALKFYVYKGLLKGWIPEQISGRLKIDYPNNTLMSISHEAIYRHIYTRPQASLNKKLIKLLTRKKTRRWAIKNKRGKGSKIRNQVSIHNRPKHIELRNEVGHWEGDLIIGKGQKSAIGTIVERKSRYTL</sequence>
<reference evidence="1" key="1">
    <citation type="submission" date="2021-10" db="EMBL/GenBank/DDBJ databases">
        <title>Tamlana sargassums sp. nov., and Tamlana laminarinivorans sp. nov., two new bacteria isolated from the brown alga.</title>
        <authorList>
            <person name="Li J."/>
        </authorList>
    </citation>
    <scope>NUCLEOTIDE SEQUENCE</scope>
    <source>
        <strain evidence="1">PT2-4</strain>
    </source>
</reference>